<evidence type="ECO:0000313" key="1">
    <source>
        <dbReference type="EMBL" id="CAB4184576.1"/>
    </source>
</evidence>
<reference evidence="1" key="1">
    <citation type="submission" date="2020-05" db="EMBL/GenBank/DDBJ databases">
        <authorList>
            <person name="Chiriac C."/>
            <person name="Salcher M."/>
            <person name="Ghai R."/>
            <person name="Kavagutti S V."/>
        </authorList>
    </citation>
    <scope>NUCLEOTIDE SEQUENCE</scope>
</reference>
<dbReference type="EMBL" id="LR797064">
    <property type="protein sequence ID" value="CAB4184576.1"/>
    <property type="molecule type" value="Genomic_DNA"/>
</dbReference>
<name>A0A6J5QPR2_9CAUD</name>
<accession>A0A6J5QPR2</accession>
<organism evidence="1">
    <name type="scientific">uncultured Caudovirales phage</name>
    <dbReference type="NCBI Taxonomy" id="2100421"/>
    <lineage>
        <taxon>Viruses</taxon>
        <taxon>Duplodnaviria</taxon>
        <taxon>Heunggongvirae</taxon>
        <taxon>Uroviricota</taxon>
        <taxon>Caudoviricetes</taxon>
        <taxon>Peduoviridae</taxon>
        <taxon>Maltschvirus</taxon>
        <taxon>Maltschvirus maltsch</taxon>
    </lineage>
</organism>
<protein>
    <submittedName>
        <fullName evidence="1">Gp6 domain containing protein</fullName>
    </submittedName>
</protein>
<dbReference type="Gene3D" id="1.10.3230.30">
    <property type="entry name" value="Phage gp6-like head-tail connector protein"/>
    <property type="match status" value="1"/>
</dbReference>
<gene>
    <name evidence="1" type="ORF">UFOVP1124_20</name>
</gene>
<sequence>MYLRSTKVIAQPEVEPVSLAEAKAQVGLLQEQEDDNGLLLLWIATARTEIEKRLGCALAAKRLRAVYSKEQPQSPLAYSGLSSLLGFGGFGGYGGVGAFPYPSAYPTVADPRDMRLPAPPLLVDADHPLVVQLDGVTVDPGQYVIDADSMPAVLRFLDEPVVAPRGTMTVLLWSGPAPGERISPILRSVILLTVGHLYRNREATTESALRELPLGIEMMLAAESITGAY</sequence>
<proteinExistence type="predicted"/>
<dbReference type="CDD" id="cd08054">
    <property type="entry name" value="gp6"/>
    <property type="match status" value="1"/>
</dbReference>